<dbReference type="CDD" id="cd07821">
    <property type="entry name" value="PYR_PYL_RCAR_like"/>
    <property type="match status" value="1"/>
</dbReference>
<organism evidence="1 2">
    <name type="scientific">Aquilegia coerulea</name>
    <name type="common">Rocky mountain columbine</name>
    <dbReference type="NCBI Taxonomy" id="218851"/>
    <lineage>
        <taxon>Eukaryota</taxon>
        <taxon>Viridiplantae</taxon>
        <taxon>Streptophyta</taxon>
        <taxon>Embryophyta</taxon>
        <taxon>Tracheophyta</taxon>
        <taxon>Spermatophyta</taxon>
        <taxon>Magnoliopsida</taxon>
        <taxon>Ranunculales</taxon>
        <taxon>Ranunculaceae</taxon>
        <taxon>Thalictroideae</taxon>
        <taxon>Aquilegia</taxon>
    </lineage>
</organism>
<dbReference type="Gene3D" id="3.30.530.20">
    <property type="match status" value="1"/>
</dbReference>
<dbReference type="InterPro" id="IPR019587">
    <property type="entry name" value="Polyketide_cyclase/dehydratase"/>
</dbReference>
<dbReference type="EMBL" id="KZ305018">
    <property type="protein sequence ID" value="PIA64762.1"/>
    <property type="molecule type" value="Genomic_DNA"/>
</dbReference>
<keyword evidence="2" id="KW-1185">Reference proteome</keyword>
<protein>
    <recommendedName>
        <fullName evidence="3">Bet v I/Major latex protein domain-containing protein</fullName>
    </recommendedName>
</protein>
<dbReference type="OrthoDB" id="1592664at2759"/>
<dbReference type="AlphaFoldDB" id="A0A2G5F9U4"/>
<dbReference type="STRING" id="218851.A0A2G5F9U4"/>
<dbReference type="PANTHER" id="PTHR33789">
    <property type="entry name" value="LACHRYMATORY-FACTOR SYNTHASE"/>
    <property type="match status" value="1"/>
</dbReference>
<dbReference type="InterPro" id="IPR023393">
    <property type="entry name" value="START-like_dom_sf"/>
</dbReference>
<evidence type="ECO:0008006" key="3">
    <source>
        <dbReference type="Google" id="ProtNLM"/>
    </source>
</evidence>
<proteinExistence type="predicted"/>
<dbReference type="Proteomes" id="UP000230069">
    <property type="component" value="Unassembled WGS sequence"/>
</dbReference>
<dbReference type="InterPro" id="IPR053249">
    <property type="entry name" value="LFS"/>
</dbReference>
<dbReference type="SUPFAM" id="SSF55961">
    <property type="entry name" value="Bet v1-like"/>
    <property type="match status" value="1"/>
</dbReference>
<dbReference type="Pfam" id="PF10604">
    <property type="entry name" value="Polyketide_cyc2"/>
    <property type="match status" value="1"/>
</dbReference>
<name>A0A2G5F9U4_AQUCA</name>
<dbReference type="PANTHER" id="PTHR33789:SF11">
    <property type="entry name" value="OS05G0202300 PROTEIN"/>
    <property type="match status" value="1"/>
</dbReference>
<dbReference type="FunFam" id="3.30.530.20:FF:000064">
    <property type="entry name" value="Lachrymatory-factor synthase"/>
    <property type="match status" value="1"/>
</dbReference>
<sequence length="164" mass="18336">MAEQKQWEGTVSVKLTSSTADQIWPLYVDFCNLHKWVAIIDMCQHVEGSPKPAQPGCIRYVSGPGTQLPDGTEGPRIWANEKLLTIDHTKRCLSYEVTEDNMGFNNYVANIKVLPGENDNQNGCLIEWTYVTDPVDGMTSEHLVSLLSSTLHTMAKRMEEAIHG</sequence>
<reference evidence="1 2" key="1">
    <citation type="submission" date="2017-09" db="EMBL/GenBank/DDBJ databases">
        <title>WGS assembly of Aquilegia coerulea Goldsmith.</title>
        <authorList>
            <person name="Hodges S."/>
            <person name="Kramer E."/>
            <person name="Nordborg M."/>
            <person name="Tomkins J."/>
            <person name="Borevitz J."/>
            <person name="Derieg N."/>
            <person name="Yan J."/>
            <person name="Mihaltcheva S."/>
            <person name="Hayes R.D."/>
            <person name="Rokhsar D."/>
        </authorList>
    </citation>
    <scope>NUCLEOTIDE SEQUENCE [LARGE SCALE GENOMIC DNA]</scope>
    <source>
        <strain evidence="2">cv. Goldsmith</strain>
    </source>
</reference>
<gene>
    <name evidence="1" type="ORF">AQUCO_00100318v1</name>
</gene>
<dbReference type="InParanoid" id="A0A2G5F9U4"/>
<evidence type="ECO:0000313" key="1">
    <source>
        <dbReference type="EMBL" id="PIA64762.1"/>
    </source>
</evidence>
<accession>A0A2G5F9U4</accession>
<evidence type="ECO:0000313" key="2">
    <source>
        <dbReference type="Proteomes" id="UP000230069"/>
    </source>
</evidence>